<protein>
    <submittedName>
        <fullName evidence="3">Uncharacterized protein</fullName>
    </submittedName>
</protein>
<sequence>MEDLLKDLAQAKPPTPEVDHDRMERDLARILSTPRLRPARSQFLRRFAPLLVVAAVIVVAVIALPSPSQPVRPAAPPQWWRVLTQHWSLMVVGEPANPYVVRFNSTTDQWVAADSQISVVQKDGDVAPFSLDDDNKWTAAGKPTTAPQVGGNYSVRIGPMKPAVQKTNIAGFQMSAHSKVRFDSIDTLPADPVELKKVLETIAGKDTYQTAMLAMGMMLSNGSWERRQALFDLLEQLDGVRFLGQVNLRNGRSGIGVAISAPSTFQFSGVETQLVINPETGMPIVKRDVLTTPQHGLSANMSISEEEYLLLEKTTIDPILPPDVAVNGEVESPIIER</sequence>
<dbReference type="Proteomes" id="UP001515943">
    <property type="component" value="Unassembled WGS sequence"/>
</dbReference>
<proteinExistence type="predicted"/>
<dbReference type="EMBL" id="VSRL01000038">
    <property type="protein sequence ID" value="NKE57775.1"/>
    <property type="molecule type" value="Genomic_DNA"/>
</dbReference>
<keyword evidence="2" id="KW-1133">Transmembrane helix</keyword>
<dbReference type="RefSeq" id="WP_167973830.1">
    <property type="nucleotide sequence ID" value="NZ_VSRL01000038.1"/>
</dbReference>
<evidence type="ECO:0000313" key="4">
    <source>
        <dbReference type="Proteomes" id="UP001515943"/>
    </source>
</evidence>
<organism evidence="3 4">
    <name type="scientific">Lentzea indica</name>
    <dbReference type="NCBI Taxonomy" id="2604800"/>
    <lineage>
        <taxon>Bacteria</taxon>
        <taxon>Bacillati</taxon>
        <taxon>Actinomycetota</taxon>
        <taxon>Actinomycetes</taxon>
        <taxon>Pseudonocardiales</taxon>
        <taxon>Pseudonocardiaceae</taxon>
        <taxon>Lentzea</taxon>
    </lineage>
</organism>
<keyword evidence="2" id="KW-0812">Transmembrane</keyword>
<reference evidence="3 4" key="1">
    <citation type="submission" date="2019-08" db="EMBL/GenBank/DDBJ databases">
        <title>Lentzea from Indian Himalayas.</title>
        <authorList>
            <person name="Mandal S."/>
            <person name="Mallick Gupta A."/>
            <person name="Maiti P.K."/>
            <person name="Sarkar J."/>
            <person name="Mandal S."/>
        </authorList>
    </citation>
    <scope>NUCLEOTIDE SEQUENCE [LARGE SCALE GENOMIC DNA]</scope>
    <source>
        <strain evidence="3 4">PSKA42</strain>
    </source>
</reference>
<evidence type="ECO:0000313" key="3">
    <source>
        <dbReference type="EMBL" id="NKE57775.1"/>
    </source>
</evidence>
<gene>
    <name evidence="3" type="ORF">FXN61_13395</name>
</gene>
<keyword evidence="4" id="KW-1185">Reference proteome</keyword>
<evidence type="ECO:0000256" key="2">
    <source>
        <dbReference type="SAM" id="Phobius"/>
    </source>
</evidence>
<comment type="caution">
    <text evidence="3">The sequence shown here is derived from an EMBL/GenBank/DDBJ whole genome shotgun (WGS) entry which is preliminary data.</text>
</comment>
<feature type="region of interest" description="Disordered" evidence="1">
    <location>
        <begin position="1"/>
        <end position="20"/>
    </location>
</feature>
<feature type="transmembrane region" description="Helical" evidence="2">
    <location>
        <begin position="43"/>
        <end position="64"/>
    </location>
</feature>
<keyword evidence="2" id="KW-0472">Membrane</keyword>
<evidence type="ECO:0000256" key="1">
    <source>
        <dbReference type="SAM" id="MobiDB-lite"/>
    </source>
</evidence>
<accession>A0ABX1FFS1</accession>
<name>A0ABX1FFS1_9PSEU</name>